<dbReference type="GeneID" id="111108962"/>
<dbReference type="KEGG" id="cvn:111110264"/>
<keyword evidence="2" id="KW-1185">Reference proteome</keyword>
<dbReference type="SUPFAM" id="SSF56496">
    <property type="entry name" value="Fibrinogen C-terminal domain-like"/>
    <property type="match status" value="1"/>
</dbReference>
<dbReference type="InterPro" id="IPR036056">
    <property type="entry name" value="Fibrinogen-like_C"/>
</dbReference>
<sequence>MTPPIGGVLTTNVYLGVEMFTTNCMNTAGHVWTMIQRRMDGSVNFYRGWTEYKNGFGAMNTEFWIGLDNIRLLVVNGYTILRVELEDGSESAYAEYSSFFIADENDKYRIHVSGYSGTASDGISSTSQYSNNDAQFSTFDNDNDVTSTRNNAATWRGAWWYHDGHTSNLNGEYGNNNHGQGINWSNFKGWAKSLSGTRMMLRMP</sequence>
<evidence type="ECO:0000259" key="1">
    <source>
        <dbReference type="PROSITE" id="PS51406"/>
    </source>
</evidence>
<dbReference type="RefSeq" id="XP_022302394.1">
    <property type="nucleotide sequence ID" value="XM_022446686.1"/>
</dbReference>
<accession>A0A8B8BDB2</accession>
<evidence type="ECO:0000313" key="3">
    <source>
        <dbReference type="RefSeq" id="XP_022300759.1"/>
    </source>
</evidence>
<organism evidence="2 3">
    <name type="scientific">Crassostrea virginica</name>
    <name type="common">Eastern oyster</name>
    <dbReference type="NCBI Taxonomy" id="6565"/>
    <lineage>
        <taxon>Eukaryota</taxon>
        <taxon>Metazoa</taxon>
        <taxon>Spiralia</taxon>
        <taxon>Lophotrochozoa</taxon>
        <taxon>Mollusca</taxon>
        <taxon>Bivalvia</taxon>
        <taxon>Autobranchia</taxon>
        <taxon>Pteriomorphia</taxon>
        <taxon>Ostreida</taxon>
        <taxon>Ostreoidea</taxon>
        <taxon>Ostreidae</taxon>
        <taxon>Crassostrea</taxon>
    </lineage>
</organism>
<dbReference type="PROSITE" id="PS51406">
    <property type="entry name" value="FIBRINOGEN_C_2"/>
    <property type="match status" value="1"/>
</dbReference>
<dbReference type="KEGG" id="cvn:111108962"/>
<dbReference type="RefSeq" id="XP_022300759.1">
    <property type="nucleotide sequence ID" value="XM_022445051.1"/>
</dbReference>
<dbReference type="InterPro" id="IPR014716">
    <property type="entry name" value="Fibrinogen_a/b/g_C_1"/>
</dbReference>
<name>A0A8B8BDB2_CRAVI</name>
<dbReference type="Gene3D" id="3.90.215.10">
    <property type="entry name" value="Gamma Fibrinogen, chain A, domain 1"/>
    <property type="match status" value="1"/>
</dbReference>
<gene>
    <name evidence="3" type="primary">LOC111108962</name>
    <name evidence="4" type="synonym">LOC111110264</name>
</gene>
<dbReference type="GO" id="GO:0005615">
    <property type="term" value="C:extracellular space"/>
    <property type="evidence" value="ECO:0007669"/>
    <property type="project" value="TreeGrafter"/>
</dbReference>
<dbReference type="Proteomes" id="UP000694844">
    <property type="component" value="Chromosome 8"/>
</dbReference>
<reference evidence="3 4" key="1">
    <citation type="submission" date="2025-04" db="UniProtKB">
        <authorList>
            <consortium name="RefSeq"/>
        </authorList>
    </citation>
    <scope>IDENTIFICATION</scope>
    <source>
        <tissue evidence="3 4">Whole sample</tissue>
    </source>
</reference>
<protein>
    <submittedName>
        <fullName evidence="3 4">Ficolin-1-like</fullName>
    </submittedName>
</protein>
<dbReference type="PANTHER" id="PTHR19143">
    <property type="entry name" value="FIBRINOGEN/TENASCIN/ANGIOPOEITIN"/>
    <property type="match status" value="1"/>
</dbReference>
<dbReference type="InterPro" id="IPR002181">
    <property type="entry name" value="Fibrinogen_a/b/g_C_dom"/>
</dbReference>
<evidence type="ECO:0000313" key="4">
    <source>
        <dbReference type="RefSeq" id="XP_022302394.1"/>
    </source>
</evidence>
<dbReference type="CDD" id="cd00087">
    <property type="entry name" value="FReD"/>
    <property type="match status" value="1"/>
</dbReference>
<dbReference type="Pfam" id="PF00147">
    <property type="entry name" value="Fibrinogen_C"/>
    <property type="match status" value="1"/>
</dbReference>
<dbReference type="OrthoDB" id="6121324at2759"/>
<dbReference type="AlphaFoldDB" id="A0A8B8BDB2"/>
<dbReference type="SMART" id="SM00186">
    <property type="entry name" value="FBG"/>
    <property type="match status" value="1"/>
</dbReference>
<proteinExistence type="predicted"/>
<evidence type="ECO:0000313" key="2">
    <source>
        <dbReference type="Proteomes" id="UP000694844"/>
    </source>
</evidence>
<feature type="domain" description="Fibrinogen C-terminal" evidence="1">
    <location>
        <begin position="1"/>
        <end position="204"/>
    </location>
</feature>
<dbReference type="InterPro" id="IPR050373">
    <property type="entry name" value="Fibrinogen_C-term_domain"/>
</dbReference>